<comment type="caution">
    <text evidence="7">The sequence shown here is derived from an EMBL/GenBank/DDBJ whole genome shotgun (WGS) entry which is preliminary data.</text>
</comment>
<dbReference type="InterPro" id="IPR050493">
    <property type="entry name" value="FAD-dep_Monooxygenase_BioMet"/>
</dbReference>
<organism evidence="7 8">
    <name type="scientific">Favolaschia claudopus</name>
    <dbReference type="NCBI Taxonomy" id="2862362"/>
    <lineage>
        <taxon>Eukaryota</taxon>
        <taxon>Fungi</taxon>
        <taxon>Dikarya</taxon>
        <taxon>Basidiomycota</taxon>
        <taxon>Agaricomycotina</taxon>
        <taxon>Agaricomycetes</taxon>
        <taxon>Agaricomycetidae</taxon>
        <taxon>Agaricales</taxon>
        <taxon>Marasmiineae</taxon>
        <taxon>Mycenaceae</taxon>
        <taxon>Favolaschia</taxon>
    </lineage>
</organism>
<evidence type="ECO:0000256" key="4">
    <source>
        <dbReference type="ARBA" id="ARBA00023002"/>
    </source>
</evidence>
<dbReference type="EMBL" id="JAWWNJ010000097">
    <property type="protein sequence ID" value="KAK6996546.1"/>
    <property type="molecule type" value="Genomic_DNA"/>
</dbReference>
<dbReference type="AlphaFoldDB" id="A0AAV9ZZI6"/>
<evidence type="ECO:0000256" key="2">
    <source>
        <dbReference type="ARBA" id="ARBA00022630"/>
    </source>
</evidence>
<feature type="non-terminal residue" evidence="7">
    <location>
        <position position="405"/>
    </location>
</feature>
<dbReference type="PRINTS" id="PR00420">
    <property type="entry name" value="RNGMNOXGNASE"/>
</dbReference>
<dbReference type="PANTHER" id="PTHR13789:SF309">
    <property type="entry name" value="PUTATIVE (AFU_ORTHOLOGUE AFUA_6G14510)-RELATED"/>
    <property type="match status" value="1"/>
</dbReference>
<feature type="domain" description="FAD-binding" evidence="6">
    <location>
        <begin position="8"/>
        <end position="354"/>
    </location>
</feature>
<gene>
    <name evidence="7" type="ORF">R3P38DRAFT_3071732</name>
</gene>
<keyword evidence="8" id="KW-1185">Reference proteome</keyword>
<dbReference type="SUPFAM" id="SSF51905">
    <property type="entry name" value="FAD/NAD(P)-binding domain"/>
    <property type="match status" value="1"/>
</dbReference>
<keyword evidence="2" id="KW-0285">Flavoprotein</keyword>
<protein>
    <submittedName>
        <fullName evidence="7">FAD/NAD(P)-binding domain-containing protein</fullName>
    </submittedName>
</protein>
<evidence type="ECO:0000256" key="5">
    <source>
        <dbReference type="ARBA" id="ARBA00023033"/>
    </source>
</evidence>
<dbReference type="GO" id="GO:0071949">
    <property type="term" value="F:FAD binding"/>
    <property type="evidence" value="ECO:0007669"/>
    <property type="project" value="InterPro"/>
</dbReference>
<keyword evidence="4" id="KW-0560">Oxidoreductase</keyword>
<dbReference type="Pfam" id="PF01494">
    <property type="entry name" value="FAD_binding_3"/>
    <property type="match status" value="1"/>
</dbReference>
<evidence type="ECO:0000259" key="6">
    <source>
        <dbReference type="Pfam" id="PF01494"/>
    </source>
</evidence>
<evidence type="ECO:0000256" key="1">
    <source>
        <dbReference type="ARBA" id="ARBA00007992"/>
    </source>
</evidence>
<dbReference type="GO" id="GO:0004497">
    <property type="term" value="F:monooxygenase activity"/>
    <property type="evidence" value="ECO:0007669"/>
    <property type="project" value="UniProtKB-KW"/>
</dbReference>
<dbReference type="Proteomes" id="UP001362999">
    <property type="component" value="Unassembled WGS sequence"/>
</dbReference>
<evidence type="ECO:0000256" key="3">
    <source>
        <dbReference type="ARBA" id="ARBA00022827"/>
    </source>
</evidence>
<reference evidence="7 8" key="1">
    <citation type="journal article" date="2024" name="J Genomics">
        <title>Draft genome sequencing and assembly of Favolaschia claudopus CIRM-BRFM 2984 isolated from oak limbs.</title>
        <authorList>
            <person name="Navarro D."/>
            <person name="Drula E."/>
            <person name="Chaduli D."/>
            <person name="Cazenave R."/>
            <person name="Ahrendt S."/>
            <person name="Wang J."/>
            <person name="Lipzen A."/>
            <person name="Daum C."/>
            <person name="Barry K."/>
            <person name="Grigoriev I.V."/>
            <person name="Favel A."/>
            <person name="Rosso M.N."/>
            <person name="Martin F."/>
        </authorList>
    </citation>
    <scope>NUCLEOTIDE SEQUENCE [LARGE SCALE GENOMIC DNA]</scope>
    <source>
        <strain evidence="7 8">CIRM-BRFM 2984</strain>
    </source>
</reference>
<keyword evidence="5" id="KW-0503">Monooxygenase</keyword>
<dbReference type="SUPFAM" id="SSF54373">
    <property type="entry name" value="FAD-linked reductases, C-terminal domain"/>
    <property type="match status" value="1"/>
</dbReference>
<accession>A0AAV9ZZI6</accession>
<name>A0AAV9ZZI6_9AGAR</name>
<dbReference type="Gene3D" id="3.30.9.30">
    <property type="match status" value="1"/>
</dbReference>
<evidence type="ECO:0000313" key="8">
    <source>
        <dbReference type="Proteomes" id="UP001362999"/>
    </source>
</evidence>
<comment type="similarity">
    <text evidence="1">Belongs to the paxM FAD-dependent monooxygenase family.</text>
</comment>
<dbReference type="InterPro" id="IPR036188">
    <property type="entry name" value="FAD/NAD-bd_sf"/>
</dbReference>
<dbReference type="PANTHER" id="PTHR13789">
    <property type="entry name" value="MONOOXYGENASE"/>
    <property type="match status" value="1"/>
</dbReference>
<keyword evidence="3" id="KW-0274">FAD</keyword>
<proteinExistence type="inferred from homology"/>
<dbReference type="InterPro" id="IPR002938">
    <property type="entry name" value="FAD-bd"/>
</dbReference>
<dbReference type="Gene3D" id="3.50.50.60">
    <property type="entry name" value="FAD/NAD(P)-binding domain"/>
    <property type="match status" value="1"/>
</dbReference>
<sequence length="405" mass="44159">MSSSGLKISIVGAGIAGLTAGLSLRRNGHQVQIFEASQNKREVGAALGVPLNAQRVLNYLGIRRENLKGLPFAGATTFDAHSGEEIFTPNPRAEPFSLCCHRSDLYEELKDLVTGEGQGPPVKLLLGARVSGCDPEQGTISLTNNEIVQADLVLGADGINSIIRNEILRDVTAAEPSGVSCFRTVFQFRDIPELHWVTEGVPGPRTFLSNQGPFRMVLMYPCRNGTLLNFTGFYADSLEDEGGFKPNASIADIRAMFHDFHAKLFYVLELPLHSEVFRWQMSVLPILPTWIRARGALLGDAAHGTLPFLAQGAAMAIEEGGVIGSLFPPGTRAEDVPERLKAYEGLRKERGELVRTGSVEQLENLKRNGPVLRFEVQNQLIRFDALAAAQDCLEKRFATSSNSTS</sequence>
<evidence type="ECO:0000313" key="7">
    <source>
        <dbReference type="EMBL" id="KAK6996546.1"/>
    </source>
</evidence>